<organism evidence="1 2">
    <name type="scientific">Nostoc paludosum FACHB-159</name>
    <dbReference type="NCBI Taxonomy" id="2692908"/>
    <lineage>
        <taxon>Bacteria</taxon>
        <taxon>Bacillati</taxon>
        <taxon>Cyanobacteriota</taxon>
        <taxon>Cyanophyceae</taxon>
        <taxon>Nostocales</taxon>
        <taxon>Nostocaceae</taxon>
        <taxon>Nostoc</taxon>
    </lineage>
</organism>
<dbReference type="EMBL" id="JACJTU010000052">
    <property type="protein sequence ID" value="MBD2738510.1"/>
    <property type="molecule type" value="Genomic_DNA"/>
</dbReference>
<dbReference type="RefSeq" id="WP_190959047.1">
    <property type="nucleotide sequence ID" value="NZ_JACJTU010000052.1"/>
</dbReference>
<evidence type="ECO:0000313" key="1">
    <source>
        <dbReference type="EMBL" id="MBD2738510.1"/>
    </source>
</evidence>
<keyword evidence="2" id="KW-1185">Reference proteome</keyword>
<gene>
    <name evidence="1" type="ORF">H6H03_32305</name>
</gene>
<accession>A0ABR8KJQ0</accession>
<reference evidence="1 2" key="1">
    <citation type="journal article" date="2020" name="ISME J.">
        <title>Comparative genomics reveals insights into cyanobacterial evolution and habitat adaptation.</title>
        <authorList>
            <person name="Chen M.Y."/>
            <person name="Teng W.K."/>
            <person name="Zhao L."/>
            <person name="Hu C.X."/>
            <person name="Zhou Y.K."/>
            <person name="Han B.P."/>
            <person name="Song L.R."/>
            <person name="Shu W.S."/>
        </authorList>
    </citation>
    <scope>NUCLEOTIDE SEQUENCE [LARGE SCALE GENOMIC DNA]</scope>
    <source>
        <strain evidence="1 2">FACHB-159</strain>
    </source>
</reference>
<dbReference type="Proteomes" id="UP000637383">
    <property type="component" value="Unassembled WGS sequence"/>
</dbReference>
<evidence type="ECO:0000313" key="2">
    <source>
        <dbReference type="Proteomes" id="UP000637383"/>
    </source>
</evidence>
<protein>
    <submittedName>
        <fullName evidence="1">Uncharacterized protein</fullName>
    </submittedName>
</protein>
<sequence length="102" mass="10751">MGQLFGRIKRLVKAELNYSKSEISTDNYEDAVALAVLGGVAGASLGKIGILAKGTGLSVGAVPLTATGGKSSEDTVGECNTYLYFQVLRKLKPSICRCSFYL</sequence>
<proteinExistence type="predicted"/>
<name>A0ABR8KJQ0_9NOSO</name>
<comment type="caution">
    <text evidence="1">The sequence shown here is derived from an EMBL/GenBank/DDBJ whole genome shotgun (WGS) entry which is preliminary data.</text>
</comment>